<reference evidence="2 3" key="1">
    <citation type="submission" date="2021-06" db="EMBL/GenBank/DDBJ databases">
        <title>Complete genome sequence of the secondary alcohol utilizing methanogen Methanospirillum hungatei strain GP1.</title>
        <authorList>
            <person name="Day L.A."/>
            <person name="Costa K.C."/>
        </authorList>
    </citation>
    <scope>NUCLEOTIDE SEQUENCE [LARGE SCALE GENOMIC DNA]</scope>
    <source>
        <strain evidence="2 3">GP1</strain>
    </source>
</reference>
<keyword evidence="1" id="KW-1133">Transmembrane helix</keyword>
<dbReference type="EMBL" id="CP077107">
    <property type="protein sequence ID" value="QXO95158.1"/>
    <property type="molecule type" value="Genomic_DNA"/>
</dbReference>
<evidence type="ECO:0000256" key="1">
    <source>
        <dbReference type="SAM" id="Phobius"/>
    </source>
</evidence>
<keyword evidence="1" id="KW-0812">Transmembrane</keyword>
<dbReference type="AlphaFoldDB" id="A0A8F5ZHY1"/>
<evidence type="ECO:0000313" key="2">
    <source>
        <dbReference type="EMBL" id="QXO95158.1"/>
    </source>
</evidence>
<gene>
    <name evidence="2" type="ORF">KSK55_01720</name>
</gene>
<accession>A0A8F5ZHY1</accession>
<organism evidence="2 3">
    <name type="scientific">Methanospirillum hungatei</name>
    <dbReference type="NCBI Taxonomy" id="2203"/>
    <lineage>
        <taxon>Archaea</taxon>
        <taxon>Methanobacteriati</taxon>
        <taxon>Methanobacteriota</taxon>
        <taxon>Stenosarchaea group</taxon>
        <taxon>Methanomicrobia</taxon>
        <taxon>Methanomicrobiales</taxon>
        <taxon>Methanospirillaceae</taxon>
        <taxon>Methanospirillum</taxon>
    </lineage>
</organism>
<dbReference type="OrthoDB" id="148171at2157"/>
<dbReference type="Proteomes" id="UP000694228">
    <property type="component" value="Chromosome"/>
</dbReference>
<sequence length="148" mass="16926">MSIPASTMTEPAWSFMANEARIGKYGYGRDHRPDKTDLRWRYRTFRAILILIGMIIEPGNLIYQTHFKKRYQQIQPAVNGSLVIFDTGAIRIADTMLIRADNLQYLTGKKLNKSDDKITAEIEAYTIQVIDEESGIRGNNIEKLNSTN</sequence>
<keyword evidence="1" id="KW-0472">Membrane</keyword>
<name>A0A8F5ZHY1_METHU</name>
<proteinExistence type="predicted"/>
<protein>
    <submittedName>
        <fullName evidence="2">Uncharacterized protein</fullName>
    </submittedName>
</protein>
<feature type="transmembrane region" description="Helical" evidence="1">
    <location>
        <begin position="44"/>
        <end position="63"/>
    </location>
</feature>
<evidence type="ECO:0000313" key="3">
    <source>
        <dbReference type="Proteomes" id="UP000694228"/>
    </source>
</evidence>